<dbReference type="Pfam" id="PF01975">
    <property type="entry name" value="SurE"/>
    <property type="match status" value="1"/>
</dbReference>
<organism evidence="8 9">
    <name type="scientific">Streptomyces cavernicola</name>
    <dbReference type="NCBI Taxonomy" id="3043613"/>
    <lineage>
        <taxon>Bacteria</taxon>
        <taxon>Bacillati</taxon>
        <taxon>Actinomycetota</taxon>
        <taxon>Actinomycetes</taxon>
        <taxon>Kitasatosporales</taxon>
        <taxon>Streptomycetaceae</taxon>
        <taxon>Streptomyces</taxon>
    </lineage>
</organism>
<dbReference type="Proteomes" id="UP001223978">
    <property type="component" value="Unassembled WGS sequence"/>
</dbReference>
<feature type="chain" id="PRO_5047334593" description="5'-nucleotidase" evidence="6">
    <location>
        <begin position="24"/>
        <end position="336"/>
    </location>
</feature>
<reference evidence="8 9" key="1">
    <citation type="submission" date="2023-05" db="EMBL/GenBank/DDBJ databases">
        <title>Draft genome sequence of Streptomyces sp. B-S-A6 isolated from a cave soil in Thailand.</title>
        <authorList>
            <person name="Chamroensaksri N."/>
            <person name="Muangham S."/>
        </authorList>
    </citation>
    <scope>NUCLEOTIDE SEQUENCE [LARGE SCALE GENOMIC DNA]</scope>
    <source>
        <strain evidence="8 9">B-S-A6</strain>
    </source>
</reference>
<evidence type="ECO:0000313" key="9">
    <source>
        <dbReference type="Proteomes" id="UP001223978"/>
    </source>
</evidence>
<keyword evidence="5" id="KW-0378">Hydrolase</keyword>
<evidence type="ECO:0000256" key="4">
    <source>
        <dbReference type="ARBA" id="ARBA00022723"/>
    </source>
</evidence>
<evidence type="ECO:0000256" key="1">
    <source>
        <dbReference type="ARBA" id="ARBA00000815"/>
    </source>
</evidence>
<keyword evidence="9" id="KW-1185">Reference proteome</keyword>
<keyword evidence="4" id="KW-0479">Metal-binding</keyword>
<protein>
    <recommendedName>
        <fullName evidence="3">5'-nucleotidase</fullName>
        <ecNumber evidence="3">3.1.3.5</ecNumber>
    </recommendedName>
</protein>
<comment type="caution">
    <text evidence="8">The sequence shown here is derived from an EMBL/GenBank/DDBJ whole genome shotgun (WGS) entry which is preliminary data.</text>
</comment>
<proteinExistence type="inferred from homology"/>
<dbReference type="PANTHER" id="PTHR30457">
    <property type="entry name" value="5'-NUCLEOTIDASE SURE"/>
    <property type="match status" value="1"/>
</dbReference>
<feature type="domain" description="Survival protein SurE-like phosphatase/nucleotidase" evidence="7">
    <location>
        <begin position="58"/>
        <end position="240"/>
    </location>
</feature>
<comment type="catalytic activity">
    <reaction evidence="1">
        <text>a ribonucleoside 5'-phosphate + H2O = a ribonucleoside + phosphate</text>
        <dbReference type="Rhea" id="RHEA:12484"/>
        <dbReference type="ChEBI" id="CHEBI:15377"/>
        <dbReference type="ChEBI" id="CHEBI:18254"/>
        <dbReference type="ChEBI" id="CHEBI:43474"/>
        <dbReference type="ChEBI" id="CHEBI:58043"/>
        <dbReference type="EC" id="3.1.3.5"/>
    </reaction>
</comment>
<evidence type="ECO:0000259" key="7">
    <source>
        <dbReference type="Pfam" id="PF01975"/>
    </source>
</evidence>
<dbReference type="EC" id="3.1.3.5" evidence="3"/>
<evidence type="ECO:0000313" key="8">
    <source>
        <dbReference type="EMBL" id="MDI3406544.1"/>
    </source>
</evidence>
<sequence>MNRRLFAISLAAAVLGTTGVGIAATASATASASPESATRGVTERAAAAQAAEGRPLDILLTNDDGWIGEGGSETPLIVALRDALRKEGHHVTVVAAGTNQTGQGGRISLPPNKLTVANPEKDVYTVTPGSPSDSVYFGMDEIFADKKPDLVVSGINPGNNLGQAVAHSGTFNAASAALEFGVPSIAVSQDEPKGWAEGGELAGEQSAQYVVDLVAKVQNRAGDGPLMPKGAGLNVNLPVRPGPVDPATGKPGSVLPPKGSKVTTLDTGSWIDFDYKSGDAGADKAGTYEIGLAPTGQQAAEGTDTRAVQDGYAAVHPFEADRDVDASTVRWAGGLL</sequence>
<evidence type="ECO:0000256" key="6">
    <source>
        <dbReference type="SAM" id="SignalP"/>
    </source>
</evidence>
<dbReference type="InterPro" id="IPR030048">
    <property type="entry name" value="SurE"/>
</dbReference>
<dbReference type="SUPFAM" id="SSF64167">
    <property type="entry name" value="SurE-like"/>
    <property type="match status" value="1"/>
</dbReference>
<dbReference type="EMBL" id="JASCIQ010000024">
    <property type="protein sequence ID" value="MDI3406544.1"/>
    <property type="molecule type" value="Genomic_DNA"/>
</dbReference>
<dbReference type="InterPro" id="IPR036523">
    <property type="entry name" value="SurE-like_sf"/>
</dbReference>
<dbReference type="Gene3D" id="3.40.1210.10">
    <property type="entry name" value="Survival protein SurE-like phosphatase/nucleotidase"/>
    <property type="match status" value="1"/>
</dbReference>
<dbReference type="PANTHER" id="PTHR30457:SF0">
    <property type="entry name" value="PHOSPHATASE, PUTATIVE (AFU_ORTHOLOGUE AFUA_4G01070)-RELATED"/>
    <property type="match status" value="1"/>
</dbReference>
<name>A0ABT6SF21_9ACTN</name>
<evidence type="ECO:0000256" key="3">
    <source>
        <dbReference type="ARBA" id="ARBA00012643"/>
    </source>
</evidence>
<comment type="similarity">
    <text evidence="2">Belongs to the SurE nucleotidase family.</text>
</comment>
<gene>
    <name evidence="8" type="ORF">QIS96_22380</name>
</gene>
<accession>A0ABT6SF21</accession>
<keyword evidence="6" id="KW-0732">Signal</keyword>
<feature type="signal peptide" evidence="6">
    <location>
        <begin position="1"/>
        <end position="23"/>
    </location>
</feature>
<dbReference type="InterPro" id="IPR002828">
    <property type="entry name" value="SurE-like_Pase/nucleotidase"/>
</dbReference>
<evidence type="ECO:0000256" key="2">
    <source>
        <dbReference type="ARBA" id="ARBA00011062"/>
    </source>
</evidence>
<evidence type="ECO:0000256" key="5">
    <source>
        <dbReference type="ARBA" id="ARBA00022801"/>
    </source>
</evidence>
<dbReference type="RefSeq" id="WP_282544479.1">
    <property type="nucleotide sequence ID" value="NZ_JASCIQ010000024.1"/>
</dbReference>